<dbReference type="AlphaFoldDB" id="A0A8J6CE16"/>
<evidence type="ECO:0000259" key="7">
    <source>
        <dbReference type="Pfam" id="PF01416"/>
    </source>
</evidence>
<evidence type="ECO:0000256" key="5">
    <source>
        <dbReference type="PIRSR" id="PIRSR001430-2"/>
    </source>
</evidence>
<dbReference type="GO" id="GO:0031119">
    <property type="term" value="P:tRNA pseudouridine synthesis"/>
    <property type="evidence" value="ECO:0007669"/>
    <property type="project" value="TreeGrafter"/>
</dbReference>
<dbReference type="GO" id="GO:0160147">
    <property type="term" value="F:tRNA pseudouridine(38-40) synthase activity"/>
    <property type="evidence" value="ECO:0007669"/>
    <property type="project" value="UniProtKB-EC"/>
</dbReference>
<evidence type="ECO:0000256" key="6">
    <source>
        <dbReference type="RuleBase" id="RU003792"/>
    </source>
</evidence>
<dbReference type="InterPro" id="IPR020094">
    <property type="entry name" value="TruA/RsuA/RluB/E/F_N"/>
</dbReference>
<feature type="domain" description="Pseudouridine synthase I TruA alpha/beta" evidence="7">
    <location>
        <begin position="154"/>
        <end position="258"/>
    </location>
</feature>
<comment type="similarity">
    <text evidence="1 6">Belongs to the tRNA pseudouridine synthase TruA family.</text>
</comment>
<sequence>MAPAVRQLSKFATAMLVSYDGSRGWAWDPTIRGTIADTLERILREPVAIEAASRTDAGVHAIGQALCAFTSREPLAGDLQLLRYRANQLLPEDVVLRQVVRAPADFDVRDNAGKVYCYYINTAAFPFPLSRRTEWHLPSRRGRAPFDAARAQQAASYALGRHSFLPFSNAQPAEPEREPVCELRRLDVVECGGGRIRLDVEGDRFLYRMVRNLAGTVARCGSGELEPELVERILATGAWPSDAVKLTAPAHGLVLHQVLLHADCDPFASTAAAAEEVPLCAPVPS</sequence>
<dbReference type="InterPro" id="IPR020095">
    <property type="entry name" value="PsdUridine_synth_TruA_C"/>
</dbReference>
<proteinExistence type="inferred from homology"/>
<feature type="active site" description="Nucleophile" evidence="4">
    <location>
        <position position="56"/>
    </location>
</feature>
<dbReference type="Pfam" id="PF01416">
    <property type="entry name" value="PseudoU_synth_1"/>
    <property type="match status" value="1"/>
</dbReference>
<gene>
    <name evidence="8" type="ORF">KFE25_006743</name>
</gene>
<dbReference type="GO" id="GO:0003723">
    <property type="term" value="F:RNA binding"/>
    <property type="evidence" value="ECO:0007669"/>
    <property type="project" value="InterPro"/>
</dbReference>
<dbReference type="Proteomes" id="UP000751190">
    <property type="component" value="Unassembled WGS sequence"/>
</dbReference>
<dbReference type="InterPro" id="IPR001406">
    <property type="entry name" value="PsdUridine_synth_TruA"/>
</dbReference>
<dbReference type="OrthoDB" id="271910at2759"/>
<evidence type="ECO:0000256" key="1">
    <source>
        <dbReference type="ARBA" id="ARBA00009375"/>
    </source>
</evidence>
<dbReference type="PIRSF" id="PIRSF001430">
    <property type="entry name" value="tRNA_psdUrid_synth"/>
    <property type="match status" value="1"/>
</dbReference>
<evidence type="ECO:0000256" key="4">
    <source>
        <dbReference type="PIRSR" id="PIRSR001430-1"/>
    </source>
</evidence>
<dbReference type="InterPro" id="IPR020097">
    <property type="entry name" value="PsdUridine_synth_TruA_a/b_dom"/>
</dbReference>
<feature type="binding site" evidence="5">
    <location>
        <position position="116"/>
    </location>
    <ligand>
        <name>substrate</name>
    </ligand>
</feature>
<dbReference type="SUPFAM" id="SSF55120">
    <property type="entry name" value="Pseudouridine synthase"/>
    <property type="match status" value="1"/>
</dbReference>
<dbReference type="HAMAP" id="MF_00171">
    <property type="entry name" value="TruA"/>
    <property type="match status" value="1"/>
</dbReference>
<comment type="catalytic activity">
    <reaction evidence="6">
        <text>uridine(38/39/40) in tRNA = pseudouridine(38/39/40) in tRNA</text>
        <dbReference type="Rhea" id="RHEA:22376"/>
        <dbReference type="Rhea" id="RHEA-COMP:10085"/>
        <dbReference type="Rhea" id="RHEA-COMP:10087"/>
        <dbReference type="ChEBI" id="CHEBI:65314"/>
        <dbReference type="ChEBI" id="CHEBI:65315"/>
        <dbReference type="EC" id="5.4.99.12"/>
    </reaction>
</comment>
<reference evidence="8" key="1">
    <citation type="submission" date="2021-05" db="EMBL/GenBank/DDBJ databases">
        <title>The genome of the haptophyte Pavlova lutheri (Diacronema luteri, Pavlovales) - a model for lipid biosynthesis in eukaryotic algae.</title>
        <authorList>
            <person name="Hulatt C.J."/>
            <person name="Posewitz M.C."/>
        </authorList>
    </citation>
    <scope>NUCLEOTIDE SEQUENCE</scope>
    <source>
        <strain evidence="8">NIVA-4/92</strain>
    </source>
</reference>
<dbReference type="Gene3D" id="3.30.70.660">
    <property type="entry name" value="Pseudouridine synthase I, catalytic domain, C-terminal subdomain"/>
    <property type="match status" value="1"/>
</dbReference>
<evidence type="ECO:0000256" key="3">
    <source>
        <dbReference type="ARBA" id="ARBA00023235"/>
    </source>
</evidence>
<keyword evidence="9" id="KW-1185">Reference proteome</keyword>
<protein>
    <recommendedName>
        <fullName evidence="6">tRNA pseudouridine synthase</fullName>
        <ecNumber evidence="6">5.4.99.12</ecNumber>
    </recommendedName>
</protein>
<keyword evidence="2 6" id="KW-0819">tRNA processing</keyword>
<dbReference type="EMBL" id="JAGTXO010000005">
    <property type="protein sequence ID" value="KAG8467691.1"/>
    <property type="molecule type" value="Genomic_DNA"/>
</dbReference>
<dbReference type="OMA" id="LHEWHAP"/>
<evidence type="ECO:0000256" key="2">
    <source>
        <dbReference type="ARBA" id="ARBA00022694"/>
    </source>
</evidence>
<dbReference type="EC" id="5.4.99.12" evidence="6"/>
<accession>A0A8J6CE16</accession>
<dbReference type="CDD" id="cd02570">
    <property type="entry name" value="PseudoU_synth_EcTruA"/>
    <property type="match status" value="1"/>
</dbReference>
<organism evidence="8 9">
    <name type="scientific">Diacronema lutheri</name>
    <name type="common">Unicellular marine alga</name>
    <name type="synonym">Monochrysis lutheri</name>
    <dbReference type="NCBI Taxonomy" id="2081491"/>
    <lineage>
        <taxon>Eukaryota</taxon>
        <taxon>Haptista</taxon>
        <taxon>Haptophyta</taxon>
        <taxon>Pavlovophyceae</taxon>
        <taxon>Pavlovales</taxon>
        <taxon>Pavlovaceae</taxon>
        <taxon>Diacronema</taxon>
    </lineage>
</organism>
<evidence type="ECO:0000313" key="9">
    <source>
        <dbReference type="Proteomes" id="UP000751190"/>
    </source>
</evidence>
<dbReference type="Gene3D" id="3.30.70.580">
    <property type="entry name" value="Pseudouridine synthase I, catalytic domain, N-terminal subdomain"/>
    <property type="match status" value="1"/>
</dbReference>
<comment type="caution">
    <text evidence="8">The sequence shown here is derived from an EMBL/GenBank/DDBJ whole genome shotgun (WGS) entry which is preliminary data.</text>
</comment>
<dbReference type="InterPro" id="IPR020103">
    <property type="entry name" value="PsdUridine_synth_cat_dom_sf"/>
</dbReference>
<dbReference type="PANTHER" id="PTHR11142">
    <property type="entry name" value="PSEUDOURIDYLATE SYNTHASE"/>
    <property type="match status" value="1"/>
</dbReference>
<evidence type="ECO:0000313" key="8">
    <source>
        <dbReference type="EMBL" id="KAG8467691.1"/>
    </source>
</evidence>
<dbReference type="PANTHER" id="PTHR11142:SF0">
    <property type="entry name" value="TRNA PSEUDOURIDINE SYNTHASE-LIKE 1"/>
    <property type="match status" value="1"/>
</dbReference>
<name>A0A8J6CE16_DIALT</name>
<keyword evidence="3 6" id="KW-0413">Isomerase</keyword>